<protein>
    <recommendedName>
        <fullName evidence="2">Azaphilone pigments biosynthesis cluster protein L N-terminal domain-containing protein</fullName>
    </recommendedName>
</protein>
<dbReference type="GeneID" id="36585039"/>
<dbReference type="EMBL" id="KZ613813">
    <property type="protein sequence ID" value="PMD59524.1"/>
    <property type="molecule type" value="Genomic_DNA"/>
</dbReference>
<feature type="region of interest" description="Disordered" evidence="1">
    <location>
        <begin position="659"/>
        <end position="688"/>
    </location>
</feature>
<feature type="region of interest" description="Disordered" evidence="1">
    <location>
        <begin position="903"/>
        <end position="923"/>
    </location>
</feature>
<dbReference type="InterPro" id="IPR031348">
    <property type="entry name" value="PigL_N"/>
</dbReference>
<proteinExistence type="predicted"/>
<gene>
    <name evidence="3" type="ORF">K444DRAFT_561872</name>
</gene>
<feature type="compositionally biased region" description="Polar residues" evidence="1">
    <location>
        <begin position="593"/>
        <end position="602"/>
    </location>
</feature>
<evidence type="ECO:0000256" key="1">
    <source>
        <dbReference type="SAM" id="MobiDB-lite"/>
    </source>
</evidence>
<dbReference type="RefSeq" id="XP_024736428.1">
    <property type="nucleotide sequence ID" value="XM_024876962.1"/>
</dbReference>
<dbReference type="InterPro" id="IPR011990">
    <property type="entry name" value="TPR-like_helical_dom_sf"/>
</dbReference>
<feature type="region of interest" description="Disordered" evidence="1">
    <location>
        <begin position="1021"/>
        <end position="1043"/>
    </location>
</feature>
<evidence type="ECO:0000313" key="3">
    <source>
        <dbReference type="EMBL" id="PMD59524.1"/>
    </source>
</evidence>
<dbReference type="AlphaFoldDB" id="A0A2J6T915"/>
<keyword evidence="4" id="KW-1185">Reference proteome</keyword>
<organism evidence="3 4">
    <name type="scientific">Hyaloscypha bicolor E</name>
    <dbReference type="NCBI Taxonomy" id="1095630"/>
    <lineage>
        <taxon>Eukaryota</taxon>
        <taxon>Fungi</taxon>
        <taxon>Dikarya</taxon>
        <taxon>Ascomycota</taxon>
        <taxon>Pezizomycotina</taxon>
        <taxon>Leotiomycetes</taxon>
        <taxon>Helotiales</taxon>
        <taxon>Hyaloscyphaceae</taxon>
        <taxon>Hyaloscypha</taxon>
        <taxon>Hyaloscypha bicolor</taxon>
    </lineage>
</organism>
<reference evidence="3 4" key="1">
    <citation type="submission" date="2016-04" db="EMBL/GenBank/DDBJ databases">
        <title>A degradative enzymes factory behind the ericoid mycorrhizal symbiosis.</title>
        <authorList>
            <consortium name="DOE Joint Genome Institute"/>
            <person name="Martino E."/>
            <person name="Morin E."/>
            <person name="Grelet G."/>
            <person name="Kuo A."/>
            <person name="Kohler A."/>
            <person name="Daghino S."/>
            <person name="Barry K."/>
            <person name="Choi C."/>
            <person name="Cichocki N."/>
            <person name="Clum A."/>
            <person name="Copeland A."/>
            <person name="Hainaut M."/>
            <person name="Haridas S."/>
            <person name="Labutti K."/>
            <person name="Lindquist E."/>
            <person name="Lipzen A."/>
            <person name="Khouja H.-R."/>
            <person name="Murat C."/>
            <person name="Ohm R."/>
            <person name="Olson A."/>
            <person name="Spatafora J."/>
            <person name="Veneault-Fourrey C."/>
            <person name="Henrissat B."/>
            <person name="Grigoriev I."/>
            <person name="Martin F."/>
            <person name="Perotto S."/>
        </authorList>
    </citation>
    <scope>NUCLEOTIDE SEQUENCE [LARGE SCALE GENOMIC DNA]</scope>
    <source>
        <strain evidence="3 4">E</strain>
    </source>
</reference>
<name>A0A2J6T915_9HELO</name>
<dbReference type="Pfam" id="PF17111">
    <property type="entry name" value="PigL_N"/>
    <property type="match status" value="1"/>
</dbReference>
<accession>A0A2J6T915</accession>
<feature type="compositionally biased region" description="Acidic residues" evidence="1">
    <location>
        <begin position="320"/>
        <end position="329"/>
    </location>
</feature>
<feature type="domain" description="Azaphilone pigments biosynthesis cluster protein L N-terminal" evidence="2">
    <location>
        <begin position="1"/>
        <end position="149"/>
    </location>
</feature>
<evidence type="ECO:0000259" key="2">
    <source>
        <dbReference type="Pfam" id="PF17111"/>
    </source>
</evidence>
<feature type="compositionally biased region" description="Basic residues" evidence="1">
    <location>
        <begin position="270"/>
        <end position="282"/>
    </location>
</feature>
<feature type="region of interest" description="Disordered" evidence="1">
    <location>
        <begin position="270"/>
        <end position="329"/>
    </location>
</feature>
<sequence length="1043" mass="116841">MDPLSITSSTITLIQAAGAVSSALYEFVATFRNADTRVASLCTQLSRLIRFLEAVDRTLRKCRGPLSLASMDEDLWRQSALSLEDCKTTLEELSIFINRIKAAAKSPGLFRRARVAMDLTMYAGDITGFEEKIHKSNWALQTMLSAIQVSLSLRGNETQDKILYELGRLKSSIEQSIQASFHHSDGFSHMLEDPSDARVAYNLQKLARAAQNFHSSASSTASTRESSSTIYGTNGNSFWNVQLDSAMSIRGGPSLTPNKRQQIDQFVKQQRRMTLRRQRKPLQHVPSSAAASVVRPCTPEPAPAVSSEESQETESNMSETADDHDEVDDEAEFQSFLLSGLEEVAKDSMLNQEFAKAQAMLEEAIQRRTGSTSEDAEFKQLQIQLATCYFFQHKWQLAEPLIDSIAKSKANFDPVVCNLLHALAIANAVEKRFGKAITVCKQALQGKRRLKQDFGDTSEKECNETLGLLATIHDLHGNRLDAEALRRKLSNGFSYYHPENELEFIVSHPKLCTEVFGKKISLDWRRPQIAATNIGAVAELMADLPKNSFLSPIKEDDTPKNSKTSKKPLQTFHTKLSLYERLNMDSAKEVAVSSSLPALTSDENSENSPDETPAPPPDEIFSTWWSDASSGSSFRPGMSPKRPFTRRIARFFGTRRGRATMPEDNWSTSPFSDSEDMSSPARPKSAKGFWTKSDSQIFKLKKLNTRLRKKTSDEADSNSFSFLRAVDRPWRHGIDASLRWSSSYRRPSNYPYFDVDDLSVDDLQLDCFRQTNHWVPASEILQESMKQSHLPPAELEDTSMVMFWSSPFKSGERSYSNRKSQRFPGYFDLQAGARPFVPPSDFASPVTRLASRMPLVPQSPGDSQVPVGTKISPRRPSGLLFTKALHEEMTRMVSFRKRADKPVLTGGPVRSEKPEWKTNTSSLRAREEIDLNCPPLATSRVPNLTIAIPRFGERSEGIPLVAHHPAKPLVPATPQSTGFRPEILFTSTMTADPRTHARKQDMAKVLSGFKDNNMDELAVRQKQDRDFDEAMRKEAQGEFNGRG</sequence>
<evidence type="ECO:0000313" key="4">
    <source>
        <dbReference type="Proteomes" id="UP000235371"/>
    </source>
</evidence>
<dbReference type="Gene3D" id="1.25.40.10">
    <property type="entry name" value="Tetratricopeptide repeat domain"/>
    <property type="match status" value="1"/>
</dbReference>
<dbReference type="OrthoDB" id="195446at2759"/>
<feature type="region of interest" description="Disordered" evidence="1">
    <location>
        <begin position="550"/>
        <end position="569"/>
    </location>
</feature>
<dbReference type="Proteomes" id="UP000235371">
    <property type="component" value="Unassembled WGS sequence"/>
</dbReference>
<dbReference type="SUPFAM" id="SSF48452">
    <property type="entry name" value="TPR-like"/>
    <property type="match status" value="1"/>
</dbReference>
<dbReference type="STRING" id="1095630.A0A2J6T915"/>
<feature type="compositionally biased region" description="Basic and acidic residues" evidence="1">
    <location>
        <begin position="1021"/>
        <end position="1036"/>
    </location>
</feature>
<feature type="region of interest" description="Disordered" evidence="1">
    <location>
        <begin position="854"/>
        <end position="873"/>
    </location>
</feature>
<dbReference type="InParanoid" id="A0A2J6T915"/>
<feature type="region of interest" description="Disordered" evidence="1">
    <location>
        <begin position="593"/>
        <end position="622"/>
    </location>
</feature>